<dbReference type="InterPro" id="IPR050708">
    <property type="entry name" value="T6SS_VgrG/RHS"/>
</dbReference>
<keyword evidence="7" id="KW-1185">Reference proteome</keyword>
<dbReference type="NCBIfam" id="TIGR03696">
    <property type="entry name" value="Rhs_assc_core"/>
    <property type="match status" value="1"/>
</dbReference>
<dbReference type="RefSeq" id="WP_006889081.1">
    <property type="nucleotide sequence ID" value="NZ_AJJQ01000046.1"/>
</dbReference>
<dbReference type="InterPro" id="IPR006530">
    <property type="entry name" value="YD"/>
</dbReference>
<proteinExistence type="predicted"/>
<dbReference type="Pfam" id="PF05593">
    <property type="entry name" value="RHS_repeat"/>
    <property type="match status" value="4"/>
</dbReference>
<dbReference type="Pfam" id="PF25023">
    <property type="entry name" value="TEN_YD-shell"/>
    <property type="match status" value="1"/>
</dbReference>
<dbReference type="InterPro" id="IPR031325">
    <property type="entry name" value="RHS_repeat"/>
</dbReference>
<feature type="region of interest" description="Disordered" evidence="2">
    <location>
        <begin position="1"/>
        <end position="60"/>
    </location>
</feature>
<name>I0UQK2_9MICC</name>
<dbReference type="NCBIfam" id="TIGR01643">
    <property type="entry name" value="YD_repeat_2x"/>
    <property type="match status" value="12"/>
</dbReference>
<feature type="compositionally biased region" description="Polar residues" evidence="2">
    <location>
        <begin position="36"/>
        <end position="46"/>
    </location>
</feature>
<evidence type="ECO:0000256" key="3">
    <source>
        <dbReference type="SAM" id="Phobius"/>
    </source>
</evidence>
<keyword evidence="3" id="KW-1133">Transmembrane helix</keyword>
<dbReference type="InterPro" id="IPR056823">
    <property type="entry name" value="TEN-like_YD-shell"/>
</dbReference>
<evidence type="ECO:0000256" key="1">
    <source>
        <dbReference type="ARBA" id="ARBA00022737"/>
    </source>
</evidence>
<feature type="region of interest" description="Disordered" evidence="2">
    <location>
        <begin position="167"/>
        <end position="206"/>
    </location>
</feature>
<sequence>MPHVHPEPTAPKNSGSPSSLGGKPAPMPELKHVDPPQSSVDDNMSIGTADKPHAMPDVQFDDGASDNLRNALNSAADTIETQQGGRDGLFDTARDKFEGKYAHDFHMCHVQLANNSANVVAMLRYGAKLVDYIKECAHVENENRKKAREWENRNGVQQAWDGVVLNKHRPDYAPNPSKPAEPGSAPQRDVNAGAPDASGGTSSAIPENLDGYNTACVSYDNEAGLKHTDITNALNTYTSSCHHGSLDISETINSMAGWLQQSNQVNTWVSGVAQDFRDAGSGASKIKTVSNAYLDQRMQERGTGAPQVQKIEVHPAQVTGEIPTSGFANDPVNVATGNFIEPETDLSFPGTFARNLNLKRMYNSLAVTNSQDIPSGVFGIGWSSTLDQRLEFDADKASWFTADGRILTFAREGEGFARASGEAWWLTRAEPGSDAYARVEASQRETQQQLKKSRGLDESADQALTQEPFYWIVMNNAHESFGFSASGDWVSATDGHPSNTVVAFRDAQGQVTDLVHPGSQRGIRVDYEELVQSTKAPEYRPISAYIYNTAGAEADTPLMAAEYSYEGEHLTSVTTNAGVRSYTHTDAGLIREVINANGIVEVTNTYDELGRVVHQLTEYGHEVSYTYTPSLVTIVADAETGDNSNLWTSDSKGRLIGITATDGSRQTMRYDSFGNRVGITERDGSRTTRVFDNRGRLKRERTPEGTDYTYGWDEHDRITGVSVRDARDPRNLGTPMTVSYEYTDSMNPNPSAVTDADGAQTLYDWDDRGLLTRVTDPTGVSTTFEYDAYGDLVLVTNGAGNTTTLIRDDHGRVIGVIDPLGRRGTATYNSSGALASIENADGARWTFAYPELAVESLPALVRNSTNTSGGCGNLPTSVTDPYGATIRFTYNAGGEIASVTNPLGHTTEGTFDTWGNLVGLTTASGAVWKYVYDGLSQLVEATDPSGAATRYSYDLNGELSSVTDATGVEIKRRVDRQRGIEEIADAFSSSFIHTDIFGRVTSEQKRARGGSSATRADVESEFITYDAAGRPVEILDAAGGLTCYERDGAGRVLRVISAAGRIETYEYDAAGRVISHAVGLDTPGRYTDEAGVLRVVEPSAWAITRLEYDAASQIIRRVNPDGSVEKITYDVCGRVTGVESGVRVASYEYDLCGRLIGVRDSAFGQRRFKYDAAGQIIQAADGLGFRTHFSYTATGQVCRVVDATGQVTDYEYDALDRLVRVIKAAGTVDESVQEYAYDAAGRLIRAHDGVREYTHTYDYAAGGRLSHTCVDGVKAAEFGIEDQGRTVWVRDYASAQALDGNASEDAFVQHRFVYDARGLLMERSRSGVMTDTAGEPSGTADVDAQVQALNTFTNTGAYTLTLGYDADGYRTRMVTPYGETAIAYDGAGRVVSMSRADQDAHGESPVAQYSYDAMGRLIRAQLGDILSRWEFDDVSGLVCSYSRENTARADSVEHTEVIRDEQGRIVGLDSADGLVVYTYDAAGQLTGSRSGDLEFEWVFEAGLMVSERTWRHSGGTGEPEETSRVLSGERSFAYNRLNQLTEIIATDRTVEHMFTTVTTYEYNAAGERTREIITDDRGVQRVREYAWGAYSGLASVTDTYVTAHGGEAASRVRMVTDVTGELAQVAGGNGVSTPLLWDPDAAMPQILGAGGMPAPGSDGGFSQVGIAGGFDPWAVPSMLGSAPDAQGMNIPGLPLTSSADDSGVWGSMLPAGFSFTGAGSVRVAGLDVMGARVFDGVSKRFLSTDPLAQVPGTGFFADVYAFCGNNPVGLMDPWGLKPMSPDEFQKYSRDKAWKDFGDYVAAGAMLFVGLALTAAAVATGPLGMVLLGAASGALMSGGMSVITQKMEGKDVDWSTVGRDALIGGLAGAAGGVVGGIFAKGAAVAKSMATAEKAAETGSKSVSRIVQMGVKASDKINAGITRIGNTKVVSAARNNKYINGASNWVGDKLYGKTFEGGVDELSGKVIGAGLQEGAKDATISSVKYAATTDQWNPKDQAVAGVMGFAGGFVFGGVGGGINHGMAASADLAKESGKTVGKLNSPYIRNYANDWVTSNGADAMALGLDQKMSAEEKAQKMVQKVGVNTAKSAFTAGAKTYGGKIKDARENASTP</sequence>
<evidence type="ECO:0000313" key="7">
    <source>
        <dbReference type="Proteomes" id="UP000004863"/>
    </source>
</evidence>
<feature type="transmembrane region" description="Helical" evidence="3">
    <location>
        <begin position="1799"/>
        <end position="1818"/>
    </location>
</feature>
<feature type="transmembrane region" description="Helical" evidence="3">
    <location>
        <begin position="1825"/>
        <end position="1842"/>
    </location>
</feature>
<dbReference type="Pfam" id="PF20148">
    <property type="entry name" value="DUF6531"/>
    <property type="match status" value="1"/>
</dbReference>
<evidence type="ECO:0000256" key="2">
    <source>
        <dbReference type="SAM" id="MobiDB-lite"/>
    </source>
</evidence>
<comment type="caution">
    <text evidence="6">The sequence shown here is derived from an EMBL/GenBank/DDBJ whole genome shotgun (WGS) entry which is preliminary data.</text>
</comment>
<gene>
    <name evidence="6" type="ORF">HMPREF1324_2330</name>
</gene>
<feature type="domain" description="DUF6531" evidence="4">
    <location>
        <begin position="330"/>
        <end position="409"/>
    </location>
</feature>
<feature type="transmembrane region" description="Helical" evidence="3">
    <location>
        <begin position="1862"/>
        <end position="1882"/>
    </location>
</feature>
<reference evidence="6" key="1">
    <citation type="submission" date="2012-03" db="EMBL/GenBank/DDBJ databases">
        <authorList>
            <person name="Durkin A.S."/>
            <person name="McCorrison J."/>
            <person name="Torralba M."/>
            <person name="Gillis M."/>
            <person name="Methe B."/>
            <person name="Sutton G."/>
            <person name="Nelson K.E."/>
        </authorList>
    </citation>
    <scope>NUCLEOTIDE SEQUENCE [LARGE SCALE GENOMIC DNA]</scope>
    <source>
        <strain evidence="6">F0474</strain>
    </source>
</reference>
<dbReference type="Proteomes" id="UP000004863">
    <property type="component" value="Unassembled WGS sequence"/>
</dbReference>
<keyword evidence="3" id="KW-0472">Membrane</keyword>
<feature type="domain" description="Teneurin-like YD-shell" evidence="5">
    <location>
        <begin position="1107"/>
        <end position="1272"/>
    </location>
</feature>
<dbReference type="InterPro" id="IPR045351">
    <property type="entry name" value="DUF6531"/>
</dbReference>
<organism evidence="6 7">
    <name type="scientific">Rothia aeria F0474</name>
    <dbReference type="NCBI Taxonomy" id="1125724"/>
    <lineage>
        <taxon>Bacteria</taxon>
        <taxon>Bacillati</taxon>
        <taxon>Actinomycetota</taxon>
        <taxon>Actinomycetes</taxon>
        <taxon>Micrococcales</taxon>
        <taxon>Micrococcaceae</taxon>
        <taxon>Rothia</taxon>
    </lineage>
</organism>
<dbReference type="InterPro" id="IPR022385">
    <property type="entry name" value="Rhs_assc_core"/>
</dbReference>
<dbReference type="PANTHER" id="PTHR32305:SF15">
    <property type="entry name" value="PROTEIN RHSA-RELATED"/>
    <property type="match status" value="1"/>
</dbReference>
<dbReference type="EMBL" id="AJJQ01000046">
    <property type="protein sequence ID" value="EID50155.1"/>
    <property type="molecule type" value="Genomic_DNA"/>
</dbReference>
<accession>I0UQK2</accession>
<keyword evidence="3" id="KW-0812">Transmembrane</keyword>
<feature type="non-terminal residue" evidence="6">
    <location>
        <position position="2109"/>
    </location>
</feature>
<dbReference type="PANTHER" id="PTHR32305">
    <property type="match status" value="1"/>
</dbReference>
<evidence type="ECO:0000313" key="6">
    <source>
        <dbReference type="EMBL" id="EID50155.1"/>
    </source>
</evidence>
<evidence type="ECO:0000259" key="5">
    <source>
        <dbReference type="Pfam" id="PF25023"/>
    </source>
</evidence>
<protein>
    <submittedName>
        <fullName evidence="6">RHS family protein</fullName>
    </submittedName>
</protein>
<dbReference type="Gene3D" id="2.180.10.10">
    <property type="entry name" value="RHS repeat-associated core"/>
    <property type="match status" value="4"/>
</dbReference>
<keyword evidence="1" id="KW-0677">Repeat</keyword>
<evidence type="ECO:0000259" key="4">
    <source>
        <dbReference type="Pfam" id="PF20148"/>
    </source>
</evidence>
<dbReference type="OrthoDB" id="5150353at2"/>